<dbReference type="OrthoDB" id="100006at2759"/>
<feature type="transmembrane region" description="Helical" evidence="6">
    <location>
        <begin position="176"/>
        <end position="197"/>
    </location>
</feature>
<dbReference type="EMBL" id="ANPB02000008">
    <property type="protein sequence ID" value="KAF4477982.1"/>
    <property type="molecule type" value="Genomic_DNA"/>
</dbReference>
<evidence type="ECO:0000256" key="6">
    <source>
        <dbReference type="SAM" id="Phobius"/>
    </source>
</evidence>
<dbReference type="Pfam" id="PF11710">
    <property type="entry name" value="Git3"/>
    <property type="match status" value="1"/>
</dbReference>
<dbReference type="PANTHER" id="PTHR23112">
    <property type="entry name" value="G PROTEIN-COUPLED RECEPTOR 157-RELATED"/>
    <property type="match status" value="1"/>
</dbReference>
<keyword evidence="4 6" id="KW-0472">Membrane</keyword>
<gene>
    <name evidence="9" type="ORF">CGGC5_v013070</name>
    <name evidence="8" type="ORF">CGGC5_v017196</name>
</gene>
<feature type="transmembrane region" description="Helical" evidence="6">
    <location>
        <begin position="378"/>
        <end position="402"/>
    </location>
</feature>
<dbReference type="PANTHER" id="PTHR23112:SF37">
    <property type="entry name" value="G PROTEIN-COUPLED RECEPTOR GPR1"/>
    <property type="match status" value="1"/>
</dbReference>
<evidence type="ECO:0000256" key="2">
    <source>
        <dbReference type="ARBA" id="ARBA00022692"/>
    </source>
</evidence>
<dbReference type="InterPro" id="IPR023041">
    <property type="entry name" value="Glucose_rcpt_Git3-like_N"/>
</dbReference>
<organism evidence="8 10">
    <name type="scientific">Colletotrichum fructicola (strain Nara gc5)</name>
    <name type="common">Anthracnose fungus</name>
    <name type="synonym">Colletotrichum gloeosporioides (strain Nara gc5)</name>
    <dbReference type="NCBI Taxonomy" id="1213859"/>
    <lineage>
        <taxon>Eukaryota</taxon>
        <taxon>Fungi</taxon>
        <taxon>Dikarya</taxon>
        <taxon>Ascomycota</taxon>
        <taxon>Pezizomycotina</taxon>
        <taxon>Sordariomycetes</taxon>
        <taxon>Hypocreomycetidae</taxon>
        <taxon>Glomerellales</taxon>
        <taxon>Glomerellaceae</taxon>
        <taxon>Colletotrichum</taxon>
        <taxon>Colletotrichum gloeosporioides species complex</taxon>
    </lineage>
</organism>
<keyword evidence="2 6" id="KW-0812">Transmembrane</keyword>
<dbReference type="CDD" id="cd00637">
    <property type="entry name" value="7tm_classA_rhodopsin-like"/>
    <property type="match status" value="1"/>
</dbReference>
<feature type="transmembrane region" description="Helical" evidence="6">
    <location>
        <begin position="348"/>
        <end position="366"/>
    </location>
</feature>
<protein>
    <recommendedName>
        <fullName evidence="7">Glucose receptor Git3-like N-terminal domain-containing protein</fullName>
    </recommendedName>
</protein>
<evidence type="ECO:0000313" key="9">
    <source>
        <dbReference type="EMBL" id="KAF4477982.1"/>
    </source>
</evidence>
<feature type="region of interest" description="Disordered" evidence="5">
    <location>
        <begin position="283"/>
        <end position="316"/>
    </location>
</feature>
<proteinExistence type="predicted"/>
<name>A0A7J6IDC9_COLFN</name>
<evidence type="ECO:0000256" key="5">
    <source>
        <dbReference type="SAM" id="MobiDB-lite"/>
    </source>
</evidence>
<dbReference type="Gene3D" id="1.20.1070.10">
    <property type="entry name" value="Rhodopsin 7-helix transmembrane proteins"/>
    <property type="match status" value="1"/>
</dbReference>
<keyword evidence="3 6" id="KW-1133">Transmembrane helix</keyword>
<keyword evidence="10" id="KW-1185">Reference proteome</keyword>
<dbReference type="InParanoid" id="A0A7J6IDC9"/>
<dbReference type="GO" id="GO:0007189">
    <property type="term" value="P:adenylate cyclase-activating G protein-coupled receptor signaling pathway"/>
    <property type="evidence" value="ECO:0007669"/>
    <property type="project" value="TreeGrafter"/>
</dbReference>
<feature type="transmembrane region" description="Helical" evidence="6">
    <location>
        <begin position="52"/>
        <end position="75"/>
    </location>
</feature>
<dbReference type="GeneID" id="90980279"/>
<dbReference type="AlphaFoldDB" id="A0A7J6IDC9"/>
<dbReference type="EMBL" id="ANPB02000011">
    <property type="protein sequence ID" value="KAF4474347.1"/>
    <property type="molecule type" value="Genomic_DNA"/>
</dbReference>
<sequence length="422" mass="46768">MALPMASRWSYIRRYTEATASWRHTLSFLTTFGALVFIALHRTRRRSLRHILILNLMVAEFINSANNTVSGIIYIRDRGLRRGTACVLNSVIGQLSVQASDFSILAIAIATLLVVKQKTSMAEGTFLERVSICFCVWLVPIATSVAAAGIGVVGPVSGNWCWITWDRPDLRFALTYVWRLWIMFATVSIYAYVWWYLGQRLRPAAMVPASLGWTGSSTSTAAPLTARHTTVSRLDVGWPRPQVAAMGGRHPPRTAQPLGYDLPPLATDATAFPVTRCLTSDSSSRSMLSRCNPQPRGDDYLADSRPSSSRDVGASDKVTLPNLTAAATAHHSIDEQTRRLERRIKRMMLLNSYPILYILLWIPALVNRVMEASGVESHGLLLAALQSSSQFIGFANAVTYCLHESLERRSNGSAVRWLPRTS</sequence>
<feature type="domain" description="Glucose receptor Git3-like N-terminal" evidence="7">
    <location>
        <begin position="25"/>
        <end position="201"/>
    </location>
</feature>
<dbReference type="GO" id="GO:0004930">
    <property type="term" value="F:G protein-coupled receptor activity"/>
    <property type="evidence" value="ECO:0007669"/>
    <property type="project" value="TreeGrafter"/>
</dbReference>
<comment type="subcellular location">
    <subcellularLocation>
        <location evidence="1">Membrane</location>
        <topology evidence="1">Multi-pass membrane protein</topology>
    </subcellularLocation>
</comment>
<dbReference type="GO" id="GO:0005886">
    <property type="term" value="C:plasma membrane"/>
    <property type="evidence" value="ECO:0007669"/>
    <property type="project" value="TreeGrafter"/>
</dbReference>
<evidence type="ECO:0000313" key="10">
    <source>
        <dbReference type="Proteomes" id="UP000011096"/>
    </source>
</evidence>
<feature type="transmembrane region" description="Helical" evidence="6">
    <location>
        <begin position="135"/>
        <end position="156"/>
    </location>
</feature>
<reference evidence="8 10" key="1">
    <citation type="submission" date="2012-08" db="EMBL/GenBank/DDBJ databases">
        <authorList>
            <person name="Gan P.H.P."/>
            <person name="Ikeda K."/>
            <person name="Irieda H."/>
            <person name="Narusaka M."/>
            <person name="O'Connell R.J."/>
            <person name="Narusaka Y."/>
            <person name="Takano Y."/>
            <person name="Kubo Y."/>
            <person name="Shirasu K."/>
        </authorList>
    </citation>
    <scope>NUCLEOTIDE SEQUENCE [LARGE SCALE GENOMIC DNA]</scope>
    <source>
        <strain evidence="8 10">Nara gc5</strain>
    </source>
</reference>
<feature type="transmembrane region" description="Helical" evidence="6">
    <location>
        <begin position="95"/>
        <end position="115"/>
    </location>
</feature>
<dbReference type="SUPFAM" id="SSF81321">
    <property type="entry name" value="Family A G protein-coupled receptor-like"/>
    <property type="match status" value="1"/>
</dbReference>
<dbReference type="Proteomes" id="UP000011096">
    <property type="component" value="Unassembled WGS sequence"/>
</dbReference>
<dbReference type="RefSeq" id="XP_066007728.1">
    <property type="nucleotide sequence ID" value="XM_066152834.1"/>
</dbReference>
<feature type="transmembrane region" description="Helical" evidence="6">
    <location>
        <begin position="20"/>
        <end position="40"/>
    </location>
</feature>
<evidence type="ECO:0000313" key="8">
    <source>
        <dbReference type="EMBL" id="KAF4474347.1"/>
    </source>
</evidence>
<evidence type="ECO:0000256" key="1">
    <source>
        <dbReference type="ARBA" id="ARBA00004141"/>
    </source>
</evidence>
<evidence type="ECO:0000256" key="3">
    <source>
        <dbReference type="ARBA" id="ARBA00022989"/>
    </source>
</evidence>
<accession>A0A7J6IDC9</accession>
<evidence type="ECO:0000259" key="7">
    <source>
        <dbReference type="Pfam" id="PF11710"/>
    </source>
</evidence>
<evidence type="ECO:0000256" key="4">
    <source>
        <dbReference type="ARBA" id="ARBA00023136"/>
    </source>
</evidence>
<reference evidence="8 10" key="2">
    <citation type="submission" date="2020-04" db="EMBL/GenBank/DDBJ databases">
        <title>Genome sequencing and assembly of multiple isolates from the Colletotrichum gloeosporioides species complex.</title>
        <authorList>
            <person name="Gan P."/>
            <person name="Shirasu K."/>
        </authorList>
    </citation>
    <scope>NUCLEOTIDE SEQUENCE [LARGE SCALE GENOMIC DNA]</scope>
    <source>
        <strain evidence="8 10">Nara gc5</strain>
    </source>
</reference>
<comment type="caution">
    <text evidence="8">The sequence shown here is derived from an EMBL/GenBank/DDBJ whole genome shotgun (WGS) entry which is preliminary data.</text>
</comment>